<dbReference type="InterPro" id="IPR036188">
    <property type="entry name" value="FAD/NAD-bd_sf"/>
</dbReference>
<organism evidence="6 7">
    <name type="scientific">Nonomuraea angiospora</name>
    <dbReference type="NCBI Taxonomy" id="46172"/>
    <lineage>
        <taxon>Bacteria</taxon>
        <taxon>Bacillati</taxon>
        <taxon>Actinomycetota</taxon>
        <taxon>Actinomycetes</taxon>
        <taxon>Streptosporangiales</taxon>
        <taxon>Streptosporangiaceae</taxon>
        <taxon>Nonomuraea</taxon>
    </lineage>
</organism>
<comment type="caution">
    <text evidence="6">The sequence shown here is derived from an EMBL/GenBank/DDBJ whole genome shotgun (WGS) entry which is preliminary data.</text>
</comment>
<dbReference type="RefSeq" id="WP_192783185.1">
    <property type="nucleotide sequence ID" value="NZ_JADBEK010000001.1"/>
</dbReference>
<dbReference type="Proteomes" id="UP000633509">
    <property type="component" value="Unassembled WGS sequence"/>
</dbReference>
<evidence type="ECO:0000256" key="2">
    <source>
        <dbReference type="ARBA" id="ARBA00022630"/>
    </source>
</evidence>
<protein>
    <submittedName>
        <fullName evidence="6">Sarcosine oxidase</fullName>
        <ecNumber evidence="6">1.5.3.1</ecNumber>
    </submittedName>
</protein>
<sequence>MRLAGTARRRAAVVGAGAMGSMAAWQLAERGLEVHAFDRWGVPHHRGASGGQSRRFAVISMADPDLPPLVLRAERLWRRLEEATGRRLLEQTGGLILGPAGSTSVRQAVSSCETWGLAHRILDPHEVRRRFPQHAVDDGDIAVHDSATGFLRPEPAILAAIEQAATLGATVRHDTEVLAIDVRSGTVGLTYRTGADRPRSETFDAVVLAPGAWAATLLPDGLREAIGVAGLTARRLAQTWFVPDDLSLYGAERFPVFERVAMPDGASIYGFPTLDGATVKIGVKSRPHPELADPARPDPHLSADHLAEIRDVVGRCLPRLNPRPVQTSVHVESYTGDGRPVVGLLPGAAHVAVAVGFSGGGFKYAPAIGEALGDLLADGVTEARIRQFAPGRSAMV</sequence>
<gene>
    <name evidence="6" type="ORF">H4W80_000045</name>
</gene>
<comment type="cofactor">
    <cofactor evidence="1">
        <name>FAD</name>
        <dbReference type="ChEBI" id="CHEBI:57692"/>
    </cofactor>
</comment>
<evidence type="ECO:0000256" key="1">
    <source>
        <dbReference type="ARBA" id="ARBA00001974"/>
    </source>
</evidence>
<dbReference type="Pfam" id="PF01266">
    <property type="entry name" value="DAO"/>
    <property type="match status" value="1"/>
</dbReference>
<evidence type="ECO:0000313" key="7">
    <source>
        <dbReference type="Proteomes" id="UP000633509"/>
    </source>
</evidence>
<dbReference type="SUPFAM" id="SSF54373">
    <property type="entry name" value="FAD-linked reductases, C-terminal domain"/>
    <property type="match status" value="1"/>
</dbReference>
<evidence type="ECO:0000256" key="3">
    <source>
        <dbReference type="ARBA" id="ARBA00022827"/>
    </source>
</evidence>
<keyword evidence="3" id="KW-0274">FAD</keyword>
<dbReference type="Gene3D" id="3.50.50.60">
    <property type="entry name" value="FAD/NAD(P)-binding domain"/>
    <property type="match status" value="1"/>
</dbReference>
<evidence type="ECO:0000259" key="5">
    <source>
        <dbReference type="Pfam" id="PF01266"/>
    </source>
</evidence>
<dbReference type="SUPFAM" id="SSF51905">
    <property type="entry name" value="FAD/NAD(P)-binding domain"/>
    <property type="match status" value="1"/>
</dbReference>
<keyword evidence="7" id="KW-1185">Reference proteome</keyword>
<dbReference type="NCBIfam" id="NF008425">
    <property type="entry name" value="PRK11259.1"/>
    <property type="match status" value="1"/>
</dbReference>
<proteinExistence type="predicted"/>
<dbReference type="PANTHER" id="PTHR10961:SF7">
    <property type="entry name" value="FAD DEPENDENT OXIDOREDUCTASE DOMAIN-CONTAINING PROTEIN"/>
    <property type="match status" value="1"/>
</dbReference>
<feature type="domain" description="FAD dependent oxidoreductase" evidence="5">
    <location>
        <begin position="11"/>
        <end position="375"/>
    </location>
</feature>
<keyword evidence="4 6" id="KW-0560">Oxidoreductase</keyword>
<dbReference type="InterPro" id="IPR006076">
    <property type="entry name" value="FAD-dep_OxRdtase"/>
</dbReference>
<evidence type="ECO:0000256" key="4">
    <source>
        <dbReference type="ARBA" id="ARBA00023002"/>
    </source>
</evidence>
<dbReference type="InterPro" id="IPR045170">
    <property type="entry name" value="MTOX"/>
</dbReference>
<dbReference type="GO" id="GO:0008115">
    <property type="term" value="F:sarcosine oxidase activity"/>
    <property type="evidence" value="ECO:0007669"/>
    <property type="project" value="UniProtKB-EC"/>
</dbReference>
<dbReference type="EC" id="1.5.3.1" evidence="6"/>
<reference evidence="6 7" key="1">
    <citation type="submission" date="2020-10" db="EMBL/GenBank/DDBJ databases">
        <title>Sequencing the genomes of 1000 actinobacteria strains.</title>
        <authorList>
            <person name="Klenk H.-P."/>
        </authorList>
    </citation>
    <scope>NUCLEOTIDE SEQUENCE [LARGE SCALE GENOMIC DNA]</scope>
    <source>
        <strain evidence="6 7">DSM 43173</strain>
    </source>
</reference>
<keyword evidence="2" id="KW-0285">Flavoprotein</keyword>
<dbReference type="EMBL" id="JADBEK010000001">
    <property type="protein sequence ID" value="MBE1581787.1"/>
    <property type="molecule type" value="Genomic_DNA"/>
</dbReference>
<dbReference type="Gene3D" id="3.30.9.10">
    <property type="entry name" value="D-Amino Acid Oxidase, subunit A, domain 2"/>
    <property type="match status" value="1"/>
</dbReference>
<accession>A0ABR9LND9</accession>
<evidence type="ECO:0000313" key="6">
    <source>
        <dbReference type="EMBL" id="MBE1581787.1"/>
    </source>
</evidence>
<name>A0ABR9LND9_9ACTN</name>
<dbReference type="PANTHER" id="PTHR10961">
    <property type="entry name" value="PEROXISOMAL SARCOSINE OXIDASE"/>
    <property type="match status" value="1"/>
</dbReference>